<evidence type="ECO:0000313" key="2">
    <source>
        <dbReference type="EMBL" id="KAA8634527.1"/>
    </source>
</evidence>
<evidence type="ECO:0000313" key="3">
    <source>
        <dbReference type="Proteomes" id="UP000433876"/>
    </source>
</evidence>
<dbReference type="AlphaFoldDB" id="A0A8S8ZUK2"/>
<reference evidence="2 3" key="1">
    <citation type="submission" date="2017-07" db="EMBL/GenBank/DDBJ databases">
        <title>Genome sequence of the Sordaria macrospora wild type strain R19027.</title>
        <authorList>
            <person name="Nowrousian M."/>
            <person name="Teichert I."/>
            <person name="Kueck U."/>
        </authorList>
    </citation>
    <scope>NUCLEOTIDE SEQUENCE [LARGE SCALE GENOMIC DNA]</scope>
    <source>
        <strain evidence="2 3">R19027</strain>
        <tissue evidence="2">Mycelium</tissue>
    </source>
</reference>
<evidence type="ECO:0000256" key="1">
    <source>
        <dbReference type="SAM" id="MobiDB-lite"/>
    </source>
</evidence>
<dbReference type="EMBL" id="NMPR01000021">
    <property type="protein sequence ID" value="KAA8634527.1"/>
    <property type="molecule type" value="Genomic_DNA"/>
</dbReference>
<sequence>MMVPAGSPSILWGKAPSPIRNAAPFTENTSHLSSRPAAAERQWIEAMWHLVRRLEGDSFPDFPIYERDFFRHSRHSPLFNPPPLRSSSRPRRISLLTTRFDFFSSNNQYNNSQCPTKCKRSSTCPASSSRTASSSSTSPRSLIAVNS</sequence>
<comment type="caution">
    <text evidence="2">The sequence shown here is derived from an EMBL/GenBank/DDBJ whole genome shotgun (WGS) entry which is preliminary data.</text>
</comment>
<proteinExistence type="predicted"/>
<organism evidence="2 3">
    <name type="scientific">Sordaria macrospora</name>
    <dbReference type="NCBI Taxonomy" id="5147"/>
    <lineage>
        <taxon>Eukaryota</taxon>
        <taxon>Fungi</taxon>
        <taxon>Dikarya</taxon>
        <taxon>Ascomycota</taxon>
        <taxon>Pezizomycotina</taxon>
        <taxon>Sordariomycetes</taxon>
        <taxon>Sordariomycetidae</taxon>
        <taxon>Sordariales</taxon>
        <taxon>Sordariaceae</taxon>
        <taxon>Sordaria</taxon>
    </lineage>
</organism>
<feature type="compositionally biased region" description="Low complexity" evidence="1">
    <location>
        <begin position="121"/>
        <end position="141"/>
    </location>
</feature>
<accession>A0A8S8ZUK2</accession>
<dbReference type="Proteomes" id="UP000433876">
    <property type="component" value="Unassembled WGS sequence"/>
</dbReference>
<feature type="region of interest" description="Disordered" evidence="1">
    <location>
        <begin position="105"/>
        <end position="147"/>
    </location>
</feature>
<protein>
    <submittedName>
        <fullName evidence="2">Uncharacterized protein</fullName>
    </submittedName>
</protein>
<name>A0A8S8ZUK2_SORMA</name>
<gene>
    <name evidence="2" type="ORF">SMACR_12704</name>
</gene>